<dbReference type="Gene3D" id="3.10.450.50">
    <property type="match status" value="1"/>
</dbReference>
<dbReference type="PANTHER" id="PTHR43133:SF65">
    <property type="entry name" value="ECF RNA POLYMERASE SIGMA FACTOR SIGG"/>
    <property type="match status" value="1"/>
</dbReference>
<dbReference type="InterPro" id="IPR013249">
    <property type="entry name" value="RNA_pol_sigma70_r4_t2"/>
</dbReference>
<dbReference type="SUPFAM" id="SSF88946">
    <property type="entry name" value="Sigma2 domain of RNA polymerase sigma factors"/>
    <property type="match status" value="1"/>
</dbReference>
<feature type="region of interest" description="Disordered" evidence="6">
    <location>
        <begin position="87"/>
        <end position="115"/>
    </location>
</feature>
<dbReference type="GO" id="GO:0006352">
    <property type="term" value="P:DNA-templated transcription initiation"/>
    <property type="evidence" value="ECO:0007669"/>
    <property type="project" value="InterPro"/>
</dbReference>
<dbReference type="CDD" id="cd06171">
    <property type="entry name" value="Sigma70_r4"/>
    <property type="match status" value="1"/>
</dbReference>
<keyword evidence="4" id="KW-0731">Sigma factor</keyword>
<dbReference type="Pfam" id="PF04542">
    <property type="entry name" value="Sigma70_r2"/>
    <property type="match status" value="1"/>
</dbReference>
<dbReference type="NCBIfam" id="TIGR02937">
    <property type="entry name" value="sigma70-ECF"/>
    <property type="match status" value="1"/>
</dbReference>
<dbReference type="InterPro" id="IPR014284">
    <property type="entry name" value="RNA_pol_sigma-70_dom"/>
</dbReference>
<feature type="domain" description="RNA polymerase sigma factor 70 region 4 type 2" evidence="8">
    <location>
        <begin position="135"/>
        <end position="186"/>
    </location>
</feature>
<evidence type="ECO:0000256" key="4">
    <source>
        <dbReference type="ARBA" id="ARBA00023082"/>
    </source>
</evidence>
<dbReference type="RefSeq" id="WP_130343908.1">
    <property type="nucleotide sequence ID" value="NZ_SGWQ01000003.1"/>
</dbReference>
<dbReference type="EMBL" id="SGWQ01000003">
    <property type="protein sequence ID" value="RZS40922.1"/>
    <property type="molecule type" value="Genomic_DNA"/>
</dbReference>
<dbReference type="NCBIfam" id="NF006089">
    <property type="entry name" value="PRK08241.1"/>
    <property type="match status" value="1"/>
</dbReference>
<dbReference type="GO" id="GO:0016987">
    <property type="term" value="F:sigma factor activity"/>
    <property type="evidence" value="ECO:0007669"/>
    <property type="project" value="UniProtKB-KW"/>
</dbReference>
<keyword evidence="10" id="KW-1185">Reference proteome</keyword>
<evidence type="ECO:0000259" key="7">
    <source>
        <dbReference type="Pfam" id="PF04542"/>
    </source>
</evidence>
<organism evidence="9 10">
    <name type="scientific">Herbihabitans rhizosphaerae</name>
    <dbReference type="NCBI Taxonomy" id="1872711"/>
    <lineage>
        <taxon>Bacteria</taxon>
        <taxon>Bacillati</taxon>
        <taxon>Actinomycetota</taxon>
        <taxon>Actinomycetes</taxon>
        <taxon>Pseudonocardiales</taxon>
        <taxon>Pseudonocardiaceae</taxon>
        <taxon>Herbihabitans</taxon>
    </lineage>
</organism>
<reference evidence="9 10" key="1">
    <citation type="submission" date="2019-02" db="EMBL/GenBank/DDBJ databases">
        <title>Genomic Encyclopedia of Type Strains, Phase IV (KMG-IV): sequencing the most valuable type-strain genomes for metagenomic binning, comparative biology and taxonomic classification.</title>
        <authorList>
            <person name="Goeker M."/>
        </authorList>
    </citation>
    <scope>NUCLEOTIDE SEQUENCE [LARGE SCALE GENOMIC DNA]</scope>
    <source>
        <strain evidence="9 10">DSM 101727</strain>
    </source>
</reference>
<dbReference type="SUPFAM" id="SSF54427">
    <property type="entry name" value="NTF2-like"/>
    <property type="match status" value="1"/>
</dbReference>
<dbReference type="InterPro" id="IPR013325">
    <property type="entry name" value="RNA_pol_sigma_r2"/>
</dbReference>
<evidence type="ECO:0000313" key="10">
    <source>
        <dbReference type="Proteomes" id="UP000294257"/>
    </source>
</evidence>
<dbReference type="InterPro" id="IPR039425">
    <property type="entry name" value="RNA_pol_sigma-70-like"/>
</dbReference>
<gene>
    <name evidence="9" type="ORF">EV193_103237</name>
</gene>
<dbReference type="GO" id="GO:0003677">
    <property type="term" value="F:DNA binding"/>
    <property type="evidence" value="ECO:0007669"/>
    <property type="project" value="InterPro"/>
</dbReference>
<dbReference type="Gene3D" id="1.10.1740.10">
    <property type="match status" value="1"/>
</dbReference>
<evidence type="ECO:0000256" key="5">
    <source>
        <dbReference type="ARBA" id="ARBA00023163"/>
    </source>
</evidence>
<dbReference type="OrthoDB" id="3806887at2"/>
<comment type="similarity">
    <text evidence="1">Belongs to the sigma-70 factor family. ECF subfamily.</text>
</comment>
<dbReference type="SUPFAM" id="SSF88659">
    <property type="entry name" value="Sigma3 and sigma4 domains of RNA polymerase sigma factors"/>
    <property type="match status" value="1"/>
</dbReference>
<dbReference type="InterPro" id="IPR013324">
    <property type="entry name" value="RNA_pol_sigma_r3/r4-like"/>
</dbReference>
<evidence type="ECO:0000256" key="1">
    <source>
        <dbReference type="ARBA" id="ARBA00010641"/>
    </source>
</evidence>
<sequence>MESQADRMRIDHHEFARMVQPFHRELLAHCRRMLGSLDDAEDQLQETYLRAWQSYAGFEGKSSLRTWLYRIATNVCRTALERGRRLPVPSGFADSRPDEGDGPNAWPSPFEAGRLAPDEVTDPAEIISSREHSRDALAHAWRRLTPRQRSVLILRDVLGMPAIEVADLLGTTDAAVHSTVRRGRTLLTRERPAPAGKGGGDAPHSALLDEYASAFETGDIAALKRLLTKDAAARLPAGIVSGRDALLDLLVHCPGFGDSRKLPITVNGHRGFGVYRANGDDVYRAYAIDFLTVARTGIHRMEMVEDRAFFPAFGLPLVLPPA</sequence>
<dbReference type="AlphaFoldDB" id="A0A4Q7KZ11"/>
<comment type="caution">
    <text evidence="9">The sequence shown here is derived from an EMBL/GenBank/DDBJ whole genome shotgun (WGS) entry which is preliminary data.</text>
</comment>
<keyword evidence="3" id="KW-0805">Transcription regulation</keyword>
<comment type="subunit">
    <text evidence="2">Interacts transiently with the RNA polymerase catalytic core formed by RpoA, RpoB, RpoC and RpoZ (2 alpha, 1 beta, 1 beta' and 1 omega subunit) to form the RNA polymerase holoenzyme that can initiate transcription.</text>
</comment>
<dbReference type="InterPro" id="IPR036388">
    <property type="entry name" value="WH-like_DNA-bd_sf"/>
</dbReference>
<evidence type="ECO:0000256" key="2">
    <source>
        <dbReference type="ARBA" id="ARBA00011344"/>
    </source>
</evidence>
<name>A0A4Q7KZ11_9PSEU</name>
<keyword evidence="5" id="KW-0804">Transcription</keyword>
<dbReference type="Gene3D" id="1.10.10.10">
    <property type="entry name" value="Winged helix-like DNA-binding domain superfamily/Winged helix DNA-binding domain"/>
    <property type="match status" value="1"/>
</dbReference>
<evidence type="ECO:0000256" key="6">
    <source>
        <dbReference type="SAM" id="MobiDB-lite"/>
    </source>
</evidence>
<dbReference type="Proteomes" id="UP000294257">
    <property type="component" value="Unassembled WGS sequence"/>
</dbReference>
<dbReference type="InterPro" id="IPR007627">
    <property type="entry name" value="RNA_pol_sigma70_r2"/>
</dbReference>
<dbReference type="InterPro" id="IPR032710">
    <property type="entry name" value="NTF2-like_dom_sf"/>
</dbReference>
<accession>A0A4Q7KZ11</accession>
<evidence type="ECO:0000259" key="8">
    <source>
        <dbReference type="Pfam" id="PF08281"/>
    </source>
</evidence>
<protein>
    <submittedName>
        <fullName evidence="9">RNA polymerase sigma-70 factor (ECF subfamily)</fullName>
    </submittedName>
</protein>
<proteinExistence type="inferred from homology"/>
<feature type="domain" description="RNA polymerase sigma-70 region 2" evidence="7">
    <location>
        <begin position="18"/>
        <end position="85"/>
    </location>
</feature>
<evidence type="ECO:0000256" key="3">
    <source>
        <dbReference type="ARBA" id="ARBA00023015"/>
    </source>
</evidence>
<dbReference type="Pfam" id="PF08281">
    <property type="entry name" value="Sigma70_r4_2"/>
    <property type="match status" value="1"/>
</dbReference>
<dbReference type="PANTHER" id="PTHR43133">
    <property type="entry name" value="RNA POLYMERASE ECF-TYPE SIGMA FACTO"/>
    <property type="match status" value="1"/>
</dbReference>
<evidence type="ECO:0000313" key="9">
    <source>
        <dbReference type="EMBL" id="RZS40922.1"/>
    </source>
</evidence>